<feature type="region of interest" description="Disordered" evidence="9">
    <location>
        <begin position="758"/>
        <end position="794"/>
    </location>
</feature>
<feature type="region of interest" description="Disordered" evidence="9">
    <location>
        <begin position="612"/>
        <end position="652"/>
    </location>
</feature>
<name>A0ABP1RA01_9HEXA</name>
<dbReference type="CDD" id="cd21675">
    <property type="entry name" value="SMP_TEX2"/>
    <property type="match status" value="1"/>
</dbReference>
<comment type="caution">
    <text evidence="11">The sequence shown here is derived from an EMBL/GenBank/DDBJ whole genome shotgun (WGS) entry which is preliminary data.</text>
</comment>
<feature type="compositionally biased region" description="Basic and acidic residues" evidence="9">
    <location>
        <begin position="643"/>
        <end position="652"/>
    </location>
</feature>
<proteinExistence type="predicted"/>
<dbReference type="PANTHER" id="PTHR13466:SF0">
    <property type="entry name" value="SMP-LTD DOMAIN-CONTAINING PROTEIN"/>
    <property type="match status" value="1"/>
</dbReference>
<evidence type="ECO:0000256" key="2">
    <source>
        <dbReference type="ARBA" id="ARBA00022448"/>
    </source>
</evidence>
<evidence type="ECO:0000256" key="4">
    <source>
        <dbReference type="ARBA" id="ARBA00022824"/>
    </source>
</evidence>
<evidence type="ECO:0000313" key="11">
    <source>
        <dbReference type="EMBL" id="CAL8124139.1"/>
    </source>
</evidence>
<keyword evidence="3" id="KW-0812">Transmembrane</keyword>
<gene>
    <name evidence="11" type="ORF">ODALV1_LOCUS20481</name>
</gene>
<comment type="subcellular location">
    <subcellularLocation>
        <location evidence="1">Endoplasmic reticulum membrane</location>
    </subcellularLocation>
</comment>
<reference evidence="11 12" key="1">
    <citation type="submission" date="2024-08" db="EMBL/GenBank/DDBJ databases">
        <authorList>
            <person name="Cucini C."/>
            <person name="Frati F."/>
        </authorList>
    </citation>
    <scope>NUCLEOTIDE SEQUENCE [LARGE SCALE GENOMIC DNA]</scope>
</reference>
<dbReference type="PANTHER" id="PTHR13466">
    <property type="entry name" value="TEX2 PROTEIN-RELATED"/>
    <property type="match status" value="1"/>
</dbReference>
<keyword evidence="8" id="KW-0472">Membrane</keyword>
<protein>
    <recommendedName>
        <fullName evidence="10">SMP-LTD domain-containing protein</fullName>
    </recommendedName>
</protein>
<evidence type="ECO:0000256" key="6">
    <source>
        <dbReference type="ARBA" id="ARBA00023055"/>
    </source>
</evidence>
<evidence type="ECO:0000256" key="3">
    <source>
        <dbReference type="ARBA" id="ARBA00022692"/>
    </source>
</evidence>
<evidence type="ECO:0000256" key="1">
    <source>
        <dbReference type="ARBA" id="ARBA00004586"/>
    </source>
</evidence>
<keyword evidence="4" id="KW-0256">Endoplasmic reticulum</keyword>
<accession>A0ABP1RA01</accession>
<dbReference type="Proteomes" id="UP001642540">
    <property type="component" value="Unassembled WGS sequence"/>
</dbReference>
<evidence type="ECO:0000256" key="9">
    <source>
        <dbReference type="SAM" id="MobiDB-lite"/>
    </source>
</evidence>
<keyword evidence="2" id="KW-0813">Transport</keyword>
<evidence type="ECO:0000259" key="10">
    <source>
        <dbReference type="PROSITE" id="PS51847"/>
    </source>
</evidence>
<sequence>MSGSDKKSTPSKLSLLTKHKSQTSSSITFPTFRFSPESEEIQEITPNDLAEFNQNEAIAEASGGSAEGSRTSPEPSPSSSSTSKQPGDVSPLKEYIMKHKWANKWEKRSLSLDLDLKGKIITAIEDKRRSFVSHFYNEEDEDPTLISTSQSIPEQLISTQDEDCDSIHSDSLIVRSHGYNFQEENNTDYYEEFQLSSSLPCTPAEFKPTNTITSTIDPVLNENNLRDLIIEEIGVDCCNQDISMELGGAALREFVLPPDSLRELFQGIPALYNPPAVVGSSRPFPIQTVIEPETQLTRTPSEEITPENESYTDLSVSSLVKRILHDIVRDTWVKYWVAVFACLILLNLPNFITNGLWFALGVMGAIIVIGPFRNEESTYSGNQSESRMMIGNTPSIVDKQNSGFEKSQGWMLTFPIETDIYSPLTHHLRSTKVVFIRIHGYNLLVSYPHSKHKIPKRRLWNDPIINTDHMFVRHTQYNLHGSKIEIVPIGLSKKRVWCKKYPISITLACQDHMVGKIQEVVEDDAVNFNSKEDGKVDLRNTRVKGQVTKESCDGRVLFLFARTDREKDDWYRRLINASKSTATSSPRSSPSHAPDFNSFVRYMKRACPTLRYANTSPTTPRNDWESVSISSVPKSSTSSSRKSTPEKESSHDHVLTPSFLNAFIARLFYDFLKSPRWTNEIKSLIDRKLFFIRKPPFVESIRVKELDLGSCMPVFLTASAPLLDSQGLWVDLEMEYTGNMIITLEMYVNLLKMRSEEKESERKRRASPPSREHAMFDSDADDSGESSESDEDELALEEKMIEKSNENRGKLMKYADSIAKSSVMKNKHVQKVVGNIAATPILLTVEIKRLAGVLAINLSPVPSDRVWVGFRGNPVVEISARPKFGERALGFSYLTEWIKRKILLEFQRVMVCPNMMDISVGLMEFNLPK</sequence>
<feature type="compositionally biased region" description="Low complexity" evidence="9">
    <location>
        <begin position="56"/>
        <end position="83"/>
    </location>
</feature>
<evidence type="ECO:0000256" key="5">
    <source>
        <dbReference type="ARBA" id="ARBA00022989"/>
    </source>
</evidence>
<feature type="domain" description="SMP-LTD" evidence="10">
    <location>
        <begin position="653"/>
        <end position="921"/>
    </location>
</feature>
<evidence type="ECO:0000256" key="8">
    <source>
        <dbReference type="ARBA" id="ARBA00023136"/>
    </source>
</evidence>
<keyword evidence="7" id="KW-0446">Lipid-binding</keyword>
<keyword evidence="6" id="KW-0445">Lipid transport</keyword>
<feature type="compositionally biased region" description="Acidic residues" evidence="9">
    <location>
        <begin position="778"/>
        <end position="794"/>
    </location>
</feature>
<dbReference type="PROSITE" id="PS51847">
    <property type="entry name" value="SMP"/>
    <property type="match status" value="1"/>
</dbReference>
<keyword evidence="5" id="KW-1133">Transmembrane helix</keyword>
<organism evidence="11 12">
    <name type="scientific">Orchesella dallaii</name>
    <dbReference type="NCBI Taxonomy" id="48710"/>
    <lineage>
        <taxon>Eukaryota</taxon>
        <taxon>Metazoa</taxon>
        <taxon>Ecdysozoa</taxon>
        <taxon>Arthropoda</taxon>
        <taxon>Hexapoda</taxon>
        <taxon>Collembola</taxon>
        <taxon>Entomobryomorpha</taxon>
        <taxon>Entomobryoidea</taxon>
        <taxon>Orchesellidae</taxon>
        <taxon>Orchesellinae</taxon>
        <taxon>Orchesella</taxon>
    </lineage>
</organism>
<evidence type="ECO:0000256" key="7">
    <source>
        <dbReference type="ARBA" id="ARBA00023121"/>
    </source>
</evidence>
<keyword evidence="12" id="KW-1185">Reference proteome</keyword>
<dbReference type="EMBL" id="CAXLJM020000068">
    <property type="protein sequence ID" value="CAL8124139.1"/>
    <property type="molecule type" value="Genomic_DNA"/>
</dbReference>
<feature type="compositionally biased region" description="Polar residues" evidence="9">
    <location>
        <begin position="612"/>
        <end position="621"/>
    </location>
</feature>
<dbReference type="InterPro" id="IPR031468">
    <property type="entry name" value="SMP_LBD"/>
</dbReference>
<feature type="compositionally biased region" description="Low complexity" evidence="9">
    <location>
        <begin position="625"/>
        <end position="642"/>
    </location>
</feature>
<feature type="region of interest" description="Disordered" evidence="9">
    <location>
        <begin position="1"/>
        <end position="91"/>
    </location>
</feature>
<evidence type="ECO:0000313" key="12">
    <source>
        <dbReference type="Proteomes" id="UP001642540"/>
    </source>
</evidence>